<keyword evidence="4" id="KW-1185">Reference proteome</keyword>
<proteinExistence type="predicted"/>
<name>A0A9P1GUJ2_9PEZI</name>
<dbReference type="Gene3D" id="3.10.450.50">
    <property type="match status" value="1"/>
</dbReference>
<dbReference type="AlphaFoldDB" id="A0A9P1GUJ2"/>
<gene>
    <name evidence="3" type="ORF">PPNO1_LOCUS107</name>
</gene>
<comment type="caution">
    <text evidence="3">The sequence shown here is derived from an EMBL/GenBank/DDBJ whole genome shotgun (WGS) entry which is preliminary data.</text>
</comment>
<dbReference type="EMBL" id="CALLCH030000001">
    <property type="protein sequence ID" value="CAI4210302.1"/>
    <property type="molecule type" value="Genomic_DNA"/>
</dbReference>
<accession>A0A9P1GUJ2</accession>
<dbReference type="PROSITE" id="PS50177">
    <property type="entry name" value="NTF2_DOMAIN"/>
    <property type="match status" value="1"/>
</dbReference>
<organism evidence="3 4">
    <name type="scientific">Parascedosporium putredinis</name>
    <dbReference type="NCBI Taxonomy" id="1442378"/>
    <lineage>
        <taxon>Eukaryota</taxon>
        <taxon>Fungi</taxon>
        <taxon>Dikarya</taxon>
        <taxon>Ascomycota</taxon>
        <taxon>Pezizomycotina</taxon>
        <taxon>Sordariomycetes</taxon>
        <taxon>Hypocreomycetidae</taxon>
        <taxon>Microascales</taxon>
        <taxon>Microascaceae</taxon>
        <taxon>Parascedosporium</taxon>
    </lineage>
</organism>
<feature type="region of interest" description="Disordered" evidence="1">
    <location>
        <begin position="1"/>
        <end position="31"/>
    </location>
</feature>
<dbReference type="Proteomes" id="UP000838763">
    <property type="component" value="Unassembled WGS sequence"/>
</dbReference>
<protein>
    <recommendedName>
        <fullName evidence="2">NTF2 domain-containing protein</fullName>
    </recommendedName>
</protein>
<evidence type="ECO:0000256" key="1">
    <source>
        <dbReference type="SAM" id="MobiDB-lite"/>
    </source>
</evidence>
<sequence length="88" mass="9999">MSLLRRNSSQVRQRSAAGSSSGPSDRSGSRMSLLVQVTGRVHFGKGRDSVRKPFNEVFVLVPNWEALSRNAPRNLRRWLIMSQNFRTL</sequence>
<feature type="compositionally biased region" description="Low complexity" evidence="1">
    <location>
        <begin position="8"/>
        <end position="31"/>
    </location>
</feature>
<evidence type="ECO:0000313" key="3">
    <source>
        <dbReference type="EMBL" id="CAI4210302.1"/>
    </source>
</evidence>
<dbReference type="InterPro" id="IPR032710">
    <property type="entry name" value="NTF2-like_dom_sf"/>
</dbReference>
<dbReference type="SUPFAM" id="SSF54427">
    <property type="entry name" value="NTF2-like"/>
    <property type="match status" value="1"/>
</dbReference>
<dbReference type="InterPro" id="IPR018222">
    <property type="entry name" value="Nuclear_transport_factor_2_euk"/>
</dbReference>
<evidence type="ECO:0000313" key="4">
    <source>
        <dbReference type="Proteomes" id="UP000838763"/>
    </source>
</evidence>
<dbReference type="OrthoDB" id="25408at2759"/>
<feature type="domain" description="NTF2" evidence="2">
    <location>
        <begin position="32"/>
        <end position="87"/>
    </location>
</feature>
<reference evidence="3" key="1">
    <citation type="submission" date="2022-11" db="EMBL/GenBank/DDBJ databases">
        <authorList>
            <person name="Scott C."/>
            <person name="Bruce N."/>
        </authorList>
    </citation>
    <scope>NUCLEOTIDE SEQUENCE</scope>
</reference>
<evidence type="ECO:0000259" key="2">
    <source>
        <dbReference type="PROSITE" id="PS50177"/>
    </source>
</evidence>